<reference evidence="2 3" key="1">
    <citation type="submission" date="2020-02" db="EMBL/GenBank/DDBJ databases">
        <title>Draft genome sequence of Haematococcus lacustris strain NIES-144.</title>
        <authorList>
            <person name="Morimoto D."/>
            <person name="Nakagawa S."/>
            <person name="Yoshida T."/>
            <person name="Sawayama S."/>
        </authorList>
    </citation>
    <scope>NUCLEOTIDE SEQUENCE [LARGE SCALE GENOMIC DNA]</scope>
    <source>
        <strain evidence="2 3">NIES-144</strain>
    </source>
</reference>
<dbReference type="EMBL" id="BLLF01000266">
    <property type="protein sequence ID" value="GFH09815.1"/>
    <property type="molecule type" value="Genomic_DNA"/>
</dbReference>
<evidence type="ECO:0000313" key="3">
    <source>
        <dbReference type="Proteomes" id="UP000485058"/>
    </source>
</evidence>
<dbReference type="AlphaFoldDB" id="A0A699YKK5"/>
<accession>A0A699YKK5</accession>
<keyword evidence="3" id="KW-1185">Reference proteome</keyword>
<gene>
    <name evidence="2" type="ORF">HaLaN_05030</name>
</gene>
<sequence length="113" mass="11902">VSARRTRFDDAWLHSTLRSSTLRLRAGAAPSTRAELRRRDIAEQLEFALQLALPPGLLGEGALNLPGRTTGSLAWRTARGETGSQADAGALPTPGHTPWVVVTPGAPGVTEPA</sequence>
<evidence type="ECO:0000256" key="1">
    <source>
        <dbReference type="SAM" id="MobiDB-lite"/>
    </source>
</evidence>
<name>A0A699YKK5_HAELA</name>
<organism evidence="2 3">
    <name type="scientific">Haematococcus lacustris</name>
    <name type="common">Green alga</name>
    <name type="synonym">Haematococcus pluvialis</name>
    <dbReference type="NCBI Taxonomy" id="44745"/>
    <lineage>
        <taxon>Eukaryota</taxon>
        <taxon>Viridiplantae</taxon>
        <taxon>Chlorophyta</taxon>
        <taxon>core chlorophytes</taxon>
        <taxon>Chlorophyceae</taxon>
        <taxon>CS clade</taxon>
        <taxon>Chlamydomonadales</taxon>
        <taxon>Haematococcaceae</taxon>
        <taxon>Haematococcus</taxon>
    </lineage>
</organism>
<proteinExistence type="predicted"/>
<feature type="region of interest" description="Disordered" evidence="1">
    <location>
        <begin position="79"/>
        <end position="113"/>
    </location>
</feature>
<feature type="non-terminal residue" evidence="2">
    <location>
        <position position="113"/>
    </location>
</feature>
<evidence type="ECO:0000313" key="2">
    <source>
        <dbReference type="EMBL" id="GFH09815.1"/>
    </source>
</evidence>
<feature type="non-terminal residue" evidence="2">
    <location>
        <position position="1"/>
    </location>
</feature>
<dbReference type="Proteomes" id="UP000485058">
    <property type="component" value="Unassembled WGS sequence"/>
</dbReference>
<protein>
    <submittedName>
        <fullName evidence="2">N-glycanase 1</fullName>
    </submittedName>
</protein>
<comment type="caution">
    <text evidence="2">The sequence shown here is derived from an EMBL/GenBank/DDBJ whole genome shotgun (WGS) entry which is preliminary data.</text>
</comment>